<protein>
    <submittedName>
        <fullName evidence="2">Uncharacterized protein</fullName>
    </submittedName>
</protein>
<reference evidence="3" key="1">
    <citation type="submission" date="2018-02" db="EMBL/GenBank/DDBJ databases">
        <title>Firefly genomes illuminate parallel origins of bioluminescence in beetles.</title>
        <authorList>
            <person name="Fallon T.R."/>
            <person name="Lower S.E.S."/>
            <person name="Behringer M."/>
            <person name="Weng J.-K."/>
        </authorList>
    </citation>
    <scope>NUCLEOTIDE SEQUENCE [LARGE SCALE GENOMIC DNA]</scope>
</reference>
<keyword evidence="1" id="KW-1133">Transmembrane helix</keyword>
<evidence type="ECO:0000256" key="1">
    <source>
        <dbReference type="SAM" id="Phobius"/>
    </source>
</evidence>
<gene>
    <name evidence="2" type="ORF">C5T88_02710</name>
</gene>
<dbReference type="EMBL" id="CP027019">
    <property type="protein sequence ID" value="AVP49464.1"/>
    <property type="molecule type" value="Genomic_DNA"/>
</dbReference>
<organism evidence="2 3">
    <name type="scientific">Williamsoniiplasma luminosum</name>
    <dbReference type="NCBI Taxonomy" id="214888"/>
    <lineage>
        <taxon>Bacteria</taxon>
        <taxon>Bacillati</taxon>
        <taxon>Mycoplasmatota</taxon>
        <taxon>Mollicutes</taxon>
        <taxon>Entomoplasmatales</taxon>
        <taxon>Williamsoniiplasma</taxon>
    </lineage>
</organism>
<proteinExistence type="predicted"/>
<sequence>MGEFILLSTSLGTNQIIGISLTVIGLLMTILFIGLYFLIKKRSERFGNFKLNNQKSMNVWDFTKKNFPLVLIVFGIMLLVAGIAMAIK</sequence>
<name>A0A2S0NKD0_9MOLU</name>
<dbReference type="Proteomes" id="UP000239250">
    <property type="component" value="Chromosome"/>
</dbReference>
<accession>A0A2S0NKD0</accession>
<feature type="transmembrane region" description="Helical" evidence="1">
    <location>
        <begin position="16"/>
        <end position="39"/>
    </location>
</feature>
<evidence type="ECO:0000313" key="3">
    <source>
        <dbReference type="Proteomes" id="UP000239250"/>
    </source>
</evidence>
<keyword evidence="1" id="KW-0472">Membrane</keyword>
<evidence type="ECO:0000313" key="2">
    <source>
        <dbReference type="EMBL" id="AVP49464.1"/>
    </source>
</evidence>
<keyword evidence="1" id="KW-0812">Transmembrane</keyword>
<feature type="transmembrane region" description="Helical" evidence="1">
    <location>
        <begin position="67"/>
        <end position="87"/>
    </location>
</feature>
<dbReference type="AlphaFoldDB" id="A0A2S0NKD0"/>